<protein>
    <recommendedName>
        <fullName evidence="12">B30.2/SPRY domain-containing protein</fullName>
    </recommendedName>
</protein>
<evidence type="ECO:0000259" key="8">
    <source>
        <dbReference type="PROSITE" id="PS50188"/>
    </source>
</evidence>
<dbReference type="FunFam" id="3.40.50.300:FF:001524">
    <property type="entry name" value="Si:dkey-126g1.7"/>
    <property type="match status" value="1"/>
</dbReference>
<dbReference type="EMBL" id="JBBPFD010000020">
    <property type="protein sequence ID" value="KAK7883840.1"/>
    <property type="molecule type" value="Genomic_DNA"/>
</dbReference>
<feature type="transmembrane region" description="Helical" evidence="7">
    <location>
        <begin position="735"/>
        <end position="755"/>
    </location>
</feature>
<dbReference type="SMART" id="SM00589">
    <property type="entry name" value="PRY"/>
    <property type="match status" value="1"/>
</dbReference>
<dbReference type="Gene3D" id="3.40.50.300">
    <property type="entry name" value="P-loop containing nucleotide triphosphate hydrolases"/>
    <property type="match status" value="1"/>
</dbReference>
<dbReference type="GO" id="GO:0005737">
    <property type="term" value="C:cytoplasm"/>
    <property type="evidence" value="ECO:0007669"/>
    <property type="project" value="UniProtKB-SubCell"/>
</dbReference>
<feature type="domain" description="B30.2/SPRY" evidence="8">
    <location>
        <begin position="747"/>
        <end position="956"/>
    </location>
</feature>
<dbReference type="InterPro" id="IPR029495">
    <property type="entry name" value="NACHT-assoc"/>
</dbReference>
<gene>
    <name evidence="10" type="ORF">WMY93_026963</name>
</gene>
<dbReference type="InterPro" id="IPR013320">
    <property type="entry name" value="ConA-like_dom_sf"/>
</dbReference>
<dbReference type="Pfam" id="PF00622">
    <property type="entry name" value="SPRY"/>
    <property type="match status" value="1"/>
</dbReference>
<dbReference type="PROSITE" id="PS50188">
    <property type="entry name" value="B302_SPRY"/>
    <property type="match status" value="1"/>
</dbReference>
<keyword evidence="4" id="KW-0677">Repeat</keyword>
<accession>A0AAW0N2I6</accession>
<keyword evidence="7" id="KW-1133">Transmembrane helix</keyword>
<dbReference type="Pfam" id="PF17776">
    <property type="entry name" value="NLRC4_HD2"/>
    <property type="match status" value="1"/>
</dbReference>
<keyword evidence="5" id="KW-0547">Nucleotide-binding</keyword>
<evidence type="ECO:0000313" key="11">
    <source>
        <dbReference type="Proteomes" id="UP001460270"/>
    </source>
</evidence>
<dbReference type="SUPFAM" id="SSF49899">
    <property type="entry name" value="Concanavalin A-like lectins/glucanases"/>
    <property type="match status" value="1"/>
</dbReference>
<dbReference type="PRINTS" id="PR01407">
    <property type="entry name" value="BUTYPHLNCDUF"/>
</dbReference>
<evidence type="ECO:0000256" key="1">
    <source>
        <dbReference type="ARBA" id="ARBA00004496"/>
    </source>
</evidence>
<dbReference type="InterPro" id="IPR001611">
    <property type="entry name" value="Leu-rich_rpt"/>
</dbReference>
<evidence type="ECO:0000256" key="5">
    <source>
        <dbReference type="ARBA" id="ARBA00022741"/>
    </source>
</evidence>
<keyword evidence="3" id="KW-0433">Leucine-rich repeat</keyword>
<dbReference type="InterPro" id="IPR006574">
    <property type="entry name" value="PRY"/>
</dbReference>
<dbReference type="PANTHER" id="PTHR24106">
    <property type="entry name" value="NACHT, LRR AND CARD DOMAINS-CONTAINING"/>
    <property type="match status" value="1"/>
</dbReference>
<dbReference type="Proteomes" id="UP001460270">
    <property type="component" value="Unassembled WGS sequence"/>
</dbReference>
<dbReference type="SUPFAM" id="SSF52047">
    <property type="entry name" value="RNI-like"/>
    <property type="match status" value="1"/>
</dbReference>
<dbReference type="SMART" id="SM01288">
    <property type="entry name" value="FISNA"/>
    <property type="match status" value="1"/>
</dbReference>
<feature type="domain" description="NACHT" evidence="9">
    <location>
        <begin position="150"/>
        <end position="279"/>
    </location>
</feature>
<dbReference type="InterPro" id="IPR003879">
    <property type="entry name" value="Butyrophylin_SPRY"/>
</dbReference>
<dbReference type="Pfam" id="PF13765">
    <property type="entry name" value="PRY"/>
    <property type="match status" value="1"/>
</dbReference>
<dbReference type="InterPro" id="IPR027417">
    <property type="entry name" value="P-loop_NTPase"/>
</dbReference>
<dbReference type="InterPro" id="IPR007111">
    <property type="entry name" value="NACHT_NTPase"/>
</dbReference>
<dbReference type="Pfam" id="PF17779">
    <property type="entry name" value="WHD_NOD2"/>
    <property type="match status" value="1"/>
</dbReference>
<proteinExistence type="predicted"/>
<dbReference type="SMART" id="SM00449">
    <property type="entry name" value="SPRY"/>
    <property type="match status" value="1"/>
</dbReference>
<dbReference type="AlphaFoldDB" id="A0AAW0N2I6"/>
<evidence type="ECO:0008006" key="12">
    <source>
        <dbReference type="Google" id="ProtNLM"/>
    </source>
</evidence>
<evidence type="ECO:0000256" key="2">
    <source>
        <dbReference type="ARBA" id="ARBA00022490"/>
    </source>
</evidence>
<keyword evidence="7" id="KW-0472">Membrane</keyword>
<dbReference type="InterPro" id="IPR003877">
    <property type="entry name" value="SPRY_dom"/>
</dbReference>
<keyword evidence="2" id="KW-0963">Cytoplasm</keyword>
<reference evidence="11" key="1">
    <citation type="submission" date="2024-04" db="EMBL/GenBank/DDBJ databases">
        <title>Salinicola lusitanus LLJ914,a marine bacterium isolated from the Okinawa Trough.</title>
        <authorList>
            <person name="Li J."/>
        </authorList>
    </citation>
    <scope>NUCLEOTIDE SEQUENCE [LARGE SCALE GENOMIC DNA]</scope>
</reference>
<keyword evidence="7" id="KW-0812">Transmembrane</keyword>
<dbReference type="Gene3D" id="3.80.10.10">
    <property type="entry name" value="Ribonuclease Inhibitor"/>
    <property type="match status" value="1"/>
</dbReference>
<sequence>MSPTELDHTFQLLREKVLDTVEQELQKFYKFLTSDDSQSSKSNGGEEQCSSEILKITPEVLREMGLEKLAERLESKEVHIVFEGVAKAANSAPLSKIYTDLYIIEGEASENNQEHEVRHLERASRRPAVTETSITCENILKARPQSPEPRVVLTKGVAGVGKTVLTQKFSLDWAEGRANQELQMVFPFTFRDLNLLRDKQFSPVELLHHFFSSSKALCSSQQLQVLFIFDGLDECRLPLDFGQTPVLSDPTESVSLDVLLVNLIKGNLLPTARLWITTRHAAANLIPAECISMVTEVIGFIDWQKELYFRKRFRDDTIISHIKSIRSLYIMSLIPIFCWILSTVIQKLLEQTEEPELPQTLTKMYVHFLVVQAKVQKIKYQQGSGADLHWTPETREMVLSLGKLAFEQLQKGNLIFYECDLSECGLDAKAVSKDSGVFTQVLKEESGLYQNKVYCFIHLTVQEFLAALHVHQTFFSSGENLMVTPHSSEKPESEVSFYCSAVDQALQSPNGHLDLFLRFLLGLSLPTNQKLLEGLLTQTGSNQTSEETVKYIKQKLDEKDLSAERSLNLLNCLNELDDLSLVKEIQKNWARLSFKDISPAYQSALCYLLLASSDADEFDLRKYDPSETALLRLLPVVKASTKAIVSGCELSPLGCERLASVLSSSSVTHLDLSHNDLQDTGVELLCDALKNPLCRLKTLSNNCLIVIFYLCLVYSFSNTALYINNSHTRLFTSYLFTGYLFCPFAAVHNLSHIFIHGNTVSTNFCDLSLDPNTAYRHLSLSDDNRTMTWVKEEHQRPNHEDGFTYYAQVLGDTELKGCCYWEVDWAGQGGVSIAATYKGISRKGKGMDCRFGDNDLSWSLRICDGDYFFWHNNIYTSNISSGRGGVSSDRKGVSSGRVGVFLDFEGGALSFYRVSADGELFHLHTFCSSFSEPLFPGFRLWTEGSSLSLVKKEEIVSSSKCWVSFYG</sequence>
<dbReference type="Gene3D" id="2.60.120.920">
    <property type="match status" value="1"/>
</dbReference>
<evidence type="ECO:0000256" key="4">
    <source>
        <dbReference type="ARBA" id="ARBA00022737"/>
    </source>
</evidence>
<evidence type="ECO:0000313" key="10">
    <source>
        <dbReference type="EMBL" id="KAK7883840.1"/>
    </source>
</evidence>
<evidence type="ECO:0000256" key="3">
    <source>
        <dbReference type="ARBA" id="ARBA00022614"/>
    </source>
</evidence>
<name>A0AAW0N2I6_9GOBI</name>
<evidence type="ECO:0000256" key="6">
    <source>
        <dbReference type="ARBA" id="ARBA00022840"/>
    </source>
</evidence>
<comment type="subcellular location">
    <subcellularLocation>
        <location evidence="1">Cytoplasm</location>
    </subcellularLocation>
</comment>
<dbReference type="InterPro" id="IPR041075">
    <property type="entry name" value="NOD1/2_WH"/>
</dbReference>
<keyword evidence="6" id="KW-0067">ATP-binding</keyword>
<dbReference type="InterPro" id="IPR043136">
    <property type="entry name" value="B30.2/SPRY_sf"/>
</dbReference>
<dbReference type="GO" id="GO:0005524">
    <property type="term" value="F:ATP binding"/>
    <property type="evidence" value="ECO:0007669"/>
    <property type="project" value="UniProtKB-KW"/>
</dbReference>
<dbReference type="PROSITE" id="PS50837">
    <property type="entry name" value="NACHT"/>
    <property type="match status" value="1"/>
</dbReference>
<evidence type="ECO:0000259" key="9">
    <source>
        <dbReference type="PROSITE" id="PS50837"/>
    </source>
</evidence>
<keyword evidence="11" id="KW-1185">Reference proteome</keyword>
<comment type="caution">
    <text evidence="10">The sequence shown here is derived from an EMBL/GenBank/DDBJ whole genome shotgun (WGS) entry which is preliminary data.</text>
</comment>
<organism evidence="10 11">
    <name type="scientific">Mugilogobius chulae</name>
    <name type="common">yellowstripe goby</name>
    <dbReference type="NCBI Taxonomy" id="88201"/>
    <lineage>
        <taxon>Eukaryota</taxon>
        <taxon>Metazoa</taxon>
        <taxon>Chordata</taxon>
        <taxon>Craniata</taxon>
        <taxon>Vertebrata</taxon>
        <taxon>Euteleostomi</taxon>
        <taxon>Actinopterygii</taxon>
        <taxon>Neopterygii</taxon>
        <taxon>Teleostei</taxon>
        <taxon>Neoteleostei</taxon>
        <taxon>Acanthomorphata</taxon>
        <taxon>Gobiaria</taxon>
        <taxon>Gobiiformes</taxon>
        <taxon>Gobioidei</taxon>
        <taxon>Gobiidae</taxon>
        <taxon>Gobionellinae</taxon>
        <taxon>Mugilogobius</taxon>
    </lineage>
</organism>
<dbReference type="Pfam" id="PF05729">
    <property type="entry name" value="NACHT"/>
    <property type="match status" value="1"/>
</dbReference>
<dbReference type="Pfam" id="PF13516">
    <property type="entry name" value="LRR_6"/>
    <property type="match status" value="1"/>
</dbReference>
<dbReference type="Pfam" id="PF14484">
    <property type="entry name" value="FISNA"/>
    <property type="match status" value="1"/>
</dbReference>
<dbReference type="InterPro" id="IPR001870">
    <property type="entry name" value="B30.2/SPRY"/>
</dbReference>
<feature type="transmembrane region" description="Helical" evidence="7">
    <location>
        <begin position="704"/>
        <end position="723"/>
    </location>
</feature>
<evidence type="ECO:0000256" key="7">
    <source>
        <dbReference type="SAM" id="Phobius"/>
    </source>
</evidence>
<dbReference type="InterPro" id="IPR051261">
    <property type="entry name" value="NLR"/>
</dbReference>
<dbReference type="InterPro" id="IPR041267">
    <property type="entry name" value="NLRP_HD2"/>
</dbReference>
<dbReference type="InterPro" id="IPR032675">
    <property type="entry name" value="LRR_dom_sf"/>
</dbReference>